<dbReference type="EMBL" id="MU167233">
    <property type="protein sequence ID" value="KAG0148819.1"/>
    <property type="molecule type" value="Genomic_DNA"/>
</dbReference>
<evidence type="ECO:0000259" key="2">
    <source>
        <dbReference type="Pfam" id="PF17184"/>
    </source>
</evidence>
<evidence type="ECO:0000313" key="3">
    <source>
        <dbReference type="EMBL" id="KAG0148819.1"/>
    </source>
</evidence>
<gene>
    <name evidence="3" type="ORF">CROQUDRAFT_721480</name>
</gene>
<sequence length="482" mass="54250">MFQHTDSRSLSRTREREINKQQKDIYNRIHSIAEDSEFVLAISQRFPDFPVIANQRCGAWYVNPETSPTCSVYFKSTDGHDGQWQFSVRRSNLHLVSVITDHKGVLIVDSTRRGKRFPDALSKTVPAWCAVLNLARLKLANQHPIAKEDLEFWLDERLTGLSTPPKAVRASEHDQIRKKVGSWAEELLSSAFDFRRSLLQLKRPLRPVWCCPASISVVDTDIHLSDDKLPSYYTVVCVSASKLISDHPMSNVPCGYNYVQGAGDDHEAWSQDLTPKLFWKYRKRIMSTSRHDLPELFQDILGEEIKCDPSTVLQQNFAIQKTSLTVCLADGLQELGSGSHADASLTVLVSASTRQIHFAMKGNTTKEPFQIGGGVSTLKNLDKILSYVTPVCVRALRNKDRVCIIAGGTDVSESQQFVVAIVICVLVEAFDDNLLLRTQTIPRIDKALIRSRLQWMIEASDGKLNPQRSVLKRVNNHLIAVP</sequence>
<accession>A0A9P6NRA4</accession>
<proteinExistence type="predicted"/>
<dbReference type="InterPro" id="IPR007306">
    <property type="entry name" value="Rit1"/>
</dbReference>
<dbReference type="GO" id="GO:0005737">
    <property type="term" value="C:cytoplasm"/>
    <property type="evidence" value="ECO:0007669"/>
    <property type="project" value="TreeGrafter"/>
</dbReference>
<feature type="domain" description="Rit1 N-terminal" evidence="2">
    <location>
        <begin position="18"/>
        <end position="300"/>
    </location>
</feature>
<feature type="domain" description="Rit1 DUSP-like" evidence="1">
    <location>
        <begin position="378"/>
        <end position="478"/>
    </location>
</feature>
<dbReference type="Pfam" id="PF17184">
    <property type="entry name" value="Rit1_C"/>
    <property type="match status" value="1"/>
</dbReference>
<evidence type="ECO:0000313" key="4">
    <source>
        <dbReference type="Proteomes" id="UP000886653"/>
    </source>
</evidence>
<dbReference type="Proteomes" id="UP000886653">
    <property type="component" value="Unassembled WGS sequence"/>
</dbReference>
<dbReference type="OrthoDB" id="45256at2759"/>
<dbReference type="GO" id="GO:0019988">
    <property type="term" value="P:charged-tRNA amino acid modification"/>
    <property type="evidence" value="ECO:0007669"/>
    <property type="project" value="InterPro"/>
</dbReference>
<dbReference type="PANTHER" id="PTHR31811:SF0">
    <property type="entry name" value="TRNA A64-2'-O-RIBOSYLPHOSPHATE TRANSFERASE"/>
    <property type="match status" value="1"/>
</dbReference>
<dbReference type="PIRSF" id="PIRSF007747">
    <property type="entry name" value="Ribosyl_Ptfrase"/>
    <property type="match status" value="1"/>
</dbReference>
<evidence type="ECO:0008006" key="5">
    <source>
        <dbReference type="Google" id="ProtNLM"/>
    </source>
</evidence>
<name>A0A9P6NRA4_9BASI</name>
<keyword evidence="4" id="KW-1185">Reference proteome</keyword>
<dbReference type="InterPro" id="IPR033449">
    <property type="entry name" value="Rit1_N"/>
</dbReference>
<evidence type="ECO:0000259" key="1">
    <source>
        <dbReference type="Pfam" id="PF04179"/>
    </source>
</evidence>
<organism evidence="3 4">
    <name type="scientific">Cronartium quercuum f. sp. fusiforme G11</name>
    <dbReference type="NCBI Taxonomy" id="708437"/>
    <lineage>
        <taxon>Eukaryota</taxon>
        <taxon>Fungi</taxon>
        <taxon>Dikarya</taxon>
        <taxon>Basidiomycota</taxon>
        <taxon>Pucciniomycotina</taxon>
        <taxon>Pucciniomycetes</taxon>
        <taxon>Pucciniales</taxon>
        <taxon>Coleosporiaceae</taxon>
        <taxon>Cronartium</taxon>
    </lineage>
</organism>
<dbReference type="PANTHER" id="PTHR31811">
    <property type="entry name" value="TRNA A64-2'-O-RIBOSYLPHOSPHATE TRANSFERASE"/>
    <property type="match status" value="1"/>
</dbReference>
<reference evidence="3" key="1">
    <citation type="submission" date="2013-11" db="EMBL/GenBank/DDBJ databases">
        <title>Genome sequence of the fusiform rust pathogen reveals effectors for host alternation and coevolution with pine.</title>
        <authorList>
            <consortium name="DOE Joint Genome Institute"/>
            <person name="Smith K."/>
            <person name="Pendleton A."/>
            <person name="Kubisiak T."/>
            <person name="Anderson C."/>
            <person name="Salamov A."/>
            <person name="Aerts A."/>
            <person name="Riley R."/>
            <person name="Clum A."/>
            <person name="Lindquist E."/>
            <person name="Ence D."/>
            <person name="Campbell M."/>
            <person name="Kronenberg Z."/>
            <person name="Feau N."/>
            <person name="Dhillon B."/>
            <person name="Hamelin R."/>
            <person name="Burleigh J."/>
            <person name="Smith J."/>
            <person name="Yandell M."/>
            <person name="Nelson C."/>
            <person name="Grigoriev I."/>
            <person name="Davis J."/>
        </authorList>
    </citation>
    <scope>NUCLEOTIDE SEQUENCE</scope>
    <source>
        <strain evidence="3">G11</strain>
    </source>
</reference>
<dbReference type="GO" id="GO:0043399">
    <property type="term" value="F:tRNA adenosine(64)-2'-O-ribosylphosphate transferase activity"/>
    <property type="evidence" value="ECO:0007669"/>
    <property type="project" value="InterPro"/>
</dbReference>
<dbReference type="AlphaFoldDB" id="A0A9P6NRA4"/>
<dbReference type="Pfam" id="PF04179">
    <property type="entry name" value="Init_tRNA_PT"/>
    <property type="match status" value="1"/>
</dbReference>
<dbReference type="InterPro" id="IPR033421">
    <property type="entry name" value="Rit1_DUSP-like"/>
</dbReference>
<protein>
    <recommendedName>
        <fullName evidence="5">Initiator tRNA phosphoribosyl transferase</fullName>
    </recommendedName>
</protein>
<comment type="caution">
    <text evidence="3">The sequence shown here is derived from an EMBL/GenBank/DDBJ whole genome shotgun (WGS) entry which is preliminary data.</text>
</comment>